<dbReference type="RefSeq" id="WP_148594793.1">
    <property type="nucleotide sequence ID" value="NZ_CP042997.1"/>
</dbReference>
<dbReference type="KEGG" id="agv:OJF2_34780"/>
<evidence type="ECO:0000313" key="1">
    <source>
        <dbReference type="EMBL" id="QEH34933.1"/>
    </source>
</evidence>
<keyword evidence="2" id="KW-1185">Reference proteome</keyword>
<dbReference type="EMBL" id="CP042997">
    <property type="protein sequence ID" value="QEH34933.1"/>
    <property type="molecule type" value="Genomic_DNA"/>
</dbReference>
<dbReference type="AlphaFoldDB" id="A0A5B9W2T4"/>
<accession>A0A5B9W2T4</accession>
<proteinExistence type="predicted"/>
<dbReference type="Proteomes" id="UP000324233">
    <property type="component" value="Chromosome"/>
</dbReference>
<dbReference type="OrthoDB" id="291143at2"/>
<name>A0A5B9W2T4_9BACT</name>
<evidence type="ECO:0000313" key="2">
    <source>
        <dbReference type="Proteomes" id="UP000324233"/>
    </source>
</evidence>
<sequence>MRIPLVLISTAIAAAQSPAQPQPQPAAKPAPAIAYKVVVYYRRDRPLDTFQYQVYDLRRGEYTKAVRDWEALMESRFPNYEVRVRPVDLSREKGRTEKLKLGAVIQRELFAAAALQGVFIGAPPMITPGASASRGLAPAPRLPGLSPLGGGYTPLNLGPPPYTFPVPVPYPRPFP</sequence>
<gene>
    <name evidence="1" type="ORF">OJF2_34780</name>
</gene>
<protein>
    <submittedName>
        <fullName evidence="1">Uncharacterized protein</fullName>
    </submittedName>
</protein>
<organism evidence="1 2">
    <name type="scientific">Aquisphaera giovannonii</name>
    <dbReference type="NCBI Taxonomy" id="406548"/>
    <lineage>
        <taxon>Bacteria</taxon>
        <taxon>Pseudomonadati</taxon>
        <taxon>Planctomycetota</taxon>
        <taxon>Planctomycetia</taxon>
        <taxon>Isosphaerales</taxon>
        <taxon>Isosphaeraceae</taxon>
        <taxon>Aquisphaera</taxon>
    </lineage>
</organism>
<reference evidence="1 2" key="1">
    <citation type="submission" date="2019-08" db="EMBL/GenBank/DDBJ databases">
        <title>Deep-cultivation of Planctomycetes and their phenomic and genomic characterization uncovers novel biology.</title>
        <authorList>
            <person name="Wiegand S."/>
            <person name="Jogler M."/>
            <person name="Boedeker C."/>
            <person name="Pinto D."/>
            <person name="Vollmers J."/>
            <person name="Rivas-Marin E."/>
            <person name="Kohn T."/>
            <person name="Peeters S.H."/>
            <person name="Heuer A."/>
            <person name="Rast P."/>
            <person name="Oberbeckmann S."/>
            <person name="Bunk B."/>
            <person name="Jeske O."/>
            <person name="Meyerdierks A."/>
            <person name="Storesund J.E."/>
            <person name="Kallscheuer N."/>
            <person name="Luecker S."/>
            <person name="Lage O.M."/>
            <person name="Pohl T."/>
            <person name="Merkel B.J."/>
            <person name="Hornburger P."/>
            <person name="Mueller R.-W."/>
            <person name="Bruemmer F."/>
            <person name="Labrenz M."/>
            <person name="Spormann A.M."/>
            <person name="Op den Camp H."/>
            <person name="Overmann J."/>
            <person name="Amann R."/>
            <person name="Jetten M.S.M."/>
            <person name="Mascher T."/>
            <person name="Medema M.H."/>
            <person name="Devos D.P."/>
            <person name="Kaster A.-K."/>
            <person name="Ovreas L."/>
            <person name="Rohde M."/>
            <person name="Galperin M.Y."/>
            <person name="Jogler C."/>
        </authorList>
    </citation>
    <scope>NUCLEOTIDE SEQUENCE [LARGE SCALE GENOMIC DNA]</scope>
    <source>
        <strain evidence="1 2">OJF2</strain>
    </source>
</reference>